<proteinExistence type="predicted"/>
<evidence type="ECO:0000313" key="3">
    <source>
        <dbReference type="EMBL" id="KAG8084137.1"/>
    </source>
</evidence>
<organism evidence="3 4">
    <name type="scientific">Zizania palustris</name>
    <name type="common">Northern wild rice</name>
    <dbReference type="NCBI Taxonomy" id="103762"/>
    <lineage>
        <taxon>Eukaryota</taxon>
        <taxon>Viridiplantae</taxon>
        <taxon>Streptophyta</taxon>
        <taxon>Embryophyta</taxon>
        <taxon>Tracheophyta</taxon>
        <taxon>Spermatophyta</taxon>
        <taxon>Magnoliopsida</taxon>
        <taxon>Liliopsida</taxon>
        <taxon>Poales</taxon>
        <taxon>Poaceae</taxon>
        <taxon>BOP clade</taxon>
        <taxon>Oryzoideae</taxon>
        <taxon>Oryzeae</taxon>
        <taxon>Zizaniinae</taxon>
        <taxon>Zizania</taxon>
    </lineage>
</organism>
<feature type="signal peptide" evidence="2">
    <location>
        <begin position="1"/>
        <end position="18"/>
    </location>
</feature>
<dbReference type="AlphaFoldDB" id="A0A8J5VTC6"/>
<evidence type="ECO:0000256" key="1">
    <source>
        <dbReference type="SAM" id="MobiDB-lite"/>
    </source>
</evidence>
<evidence type="ECO:0000256" key="2">
    <source>
        <dbReference type="SAM" id="SignalP"/>
    </source>
</evidence>
<name>A0A8J5VTC6_ZIZPA</name>
<feature type="region of interest" description="Disordered" evidence="1">
    <location>
        <begin position="58"/>
        <end position="111"/>
    </location>
</feature>
<feature type="chain" id="PRO_5035329488" evidence="2">
    <location>
        <begin position="19"/>
        <end position="142"/>
    </location>
</feature>
<gene>
    <name evidence="3" type="ORF">GUJ93_ZPchr0010g8062</name>
</gene>
<keyword evidence="2" id="KW-0732">Signal</keyword>
<dbReference type="EMBL" id="JAAALK010000082">
    <property type="protein sequence ID" value="KAG8084137.1"/>
    <property type="molecule type" value="Genomic_DNA"/>
</dbReference>
<sequence>MSKLECWLFLLIFPKTSNYFGAYCGVCEVCQCGKVKVEGRPCDCTPTSKRKHVVLQLDSDSDDDMPHQGKGQTVEASRAKGQTVEASHAKGKTVDRSGGKGKTADGIGGKGKIVESSGSKMTVEARTSDTSVILHCYISVHS</sequence>
<reference evidence="3" key="2">
    <citation type="submission" date="2021-02" db="EMBL/GenBank/DDBJ databases">
        <authorList>
            <person name="Kimball J.A."/>
            <person name="Haas M.W."/>
            <person name="Macchietto M."/>
            <person name="Kono T."/>
            <person name="Duquette J."/>
            <person name="Shao M."/>
        </authorList>
    </citation>
    <scope>NUCLEOTIDE SEQUENCE</scope>
    <source>
        <tissue evidence="3">Fresh leaf tissue</tissue>
    </source>
</reference>
<dbReference type="Proteomes" id="UP000729402">
    <property type="component" value="Unassembled WGS sequence"/>
</dbReference>
<keyword evidence="4" id="KW-1185">Reference proteome</keyword>
<evidence type="ECO:0000313" key="4">
    <source>
        <dbReference type="Proteomes" id="UP000729402"/>
    </source>
</evidence>
<comment type="caution">
    <text evidence="3">The sequence shown here is derived from an EMBL/GenBank/DDBJ whole genome shotgun (WGS) entry which is preliminary data.</text>
</comment>
<accession>A0A8J5VTC6</accession>
<reference evidence="3" key="1">
    <citation type="journal article" date="2021" name="bioRxiv">
        <title>Whole Genome Assembly and Annotation of Northern Wild Rice, Zizania palustris L., Supports a Whole Genome Duplication in the Zizania Genus.</title>
        <authorList>
            <person name="Haas M."/>
            <person name="Kono T."/>
            <person name="Macchietto M."/>
            <person name="Millas R."/>
            <person name="McGilp L."/>
            <person name="Shao M."/>
            <person name="Duquette J."/>
            <person name="Hirsch C.N."/>
            <person name="Kimball J."/>
        </authorList>
    </citation>
    <scope>NUCLEOTIDE SEQUENCE</scope>
    <source>
        <tissue evidence="3">Fresh leaf tissue</tissue>
    </source>
</reference>
<protein>
    <submittedName>
        <fullName evidence="3">Uncharacterized protein</fullName>
    </submittedName>
</protein>